<feature type="compositionally biased region" description="Low complexity" evidence="1">
    <location>
        <begin position="7"/>
        <end position="45"/>
    </location>
</feature>
<dbReference type="AlphaFoldDB" id="A0A9P0A8B0"/>
<evidence type="ECO:0000313" key="3">
    <source>
        <dbReference type="Proteomes" id="UP001152759"/>
    </source>
</evidence>
<feature type="compositionally biased region" description="Polar residues" evidence="1">
    <location>
        <begin position="274"/>
        <end position="300"/>
    </location>
</feature>
<feature type="region of interest" description="Disordered" evidence="1">
    <location>
        <begin position="220"/>
        <end position="322"/>
    </location>
</feature>
<protein>
    <submittedName>
        <fullName evidence="2">Uncharacterized protein</fullName>
    </submittedName>
</protein>
<keyword evidence="3" id="KW-1185">Reference proteome</keyword>
<sequence length="390" mass="43810">MGTKTASWSSVSGGMSVGSRSNSSSSSSEFSLSGRSASSGLSYPSASMDLTKFHDSAHAHDFQQPLSRIVMVRKMEQRTYVAASKQGQGPKIETLTKETVQTFRGNKTERKVTTSEKRDVSAEIGDAAKELISLSRSTCSSPELTVDPKVRKLIIILIVLNACSICTSLTETQRPNGAAADRSPPHLSPSHPDPAGYPWTKGRDSIHPLAIILGPYTQHSVSDATGMTKGSRCEREVEEASSDARETQLLEARAAQRNRGPRGSAENLPRRVSRTASGRNRSYYSPIRRNTSPNKNQGLTRAQLEAKRREREISRQRQVKEQEQERVKALLRQNEARERAKAQREFEEELIERKERVKNAEYELLKEQQRIFAAEMERQPSYRTYHHQYY</sequence>
<feature type="region of interest" description="Disordered" evidence="1">
    <location>
        <begin position="1"/>
        <end position="45"/>
    </location>
</feature>
<feature type="compositionally biased region" description="Basic and acidic residues" evidence="1">
    <location>
        <begin position="304"/>
        <end position="322"/>
    </location>
</feature>
<organism evidence="2 3">
    <name type="scientific">Bemisia tabaci</name>
    <name type="common">Sweetpotato whitefly</name>
    <name type="synonym">Aleurodes tabaci</name>
    <dbReference type="NCBI Taxonomy" id="7038"/>
    <lineage>
        <taxon>Eukaryota</taxon>
        <taxon>Metazoa</taxon>
        <taxon>Ecdysozoa</taxon>
        <taxon>Arthropoda</taxon>
        <taxon>Hexapoda</taxon>
        <taxon>Insecta</taxon>
        <taxon>Pterygota</taxon>
        <taxon>Neoptera</taxon>
        <taxon>Paraneoptera</taxon>
        <taxon>Hemiptera</taxon>
        <taxon>Sternorrhyncha</taxon>
        <taxon>Aleyrodoidea</taxon>
        <taxon>Aleyrodidae</taxon>
        <taxon>Aleyrodinae</taxon>
        <taxon>Bemisia</taxon>
    </lineage>
</organism>
<name>A0A9P0A8B0_BEMTA</name>
<evidence type="ECO:0000313" key="2">
    <source>
        <dbReference type="EMBL" id="CAH0387757.1"/>
    </source>
</evidence>
<gene>
    <name evidence="2" type="ORF">BEMITA_LOCUS6730</name>
</gene>
<feature type="region of interest" description="Disordered" evidence="1">
    <location>
        <begin position="175"/>
        <end position="201"/>
    </location>
</feature>
<dbReference type="Proteomes" id="UP001152759">
    <property type="component" value="Chromosome 3"/>
</dbReference>
<proteinExistence type="predicted"/>
<evidence type="ECO:0000256" key="1">
    <source>
        <dbReference type="SAM" id="MobiDB-lite"/>
    </source>
</evidence>
<reference evidence="2" key="1">
    <citation type="submission" date="2021-12" db="EMBL/GenBank/DDBJ databases">
        <authorList>
            <person name="King R."/>
        </authorList>
    </citation>
    <scope>NUCLEOTIDE SEQUENCE</scope>
</reference>
<dbReference type="EMBL" id="OU963864">
    <property type="protein sequence ID" value="CAH0387757.1"/>
    <property type="molecule type" value="Genomic_DNA"/>
</dbReference>
<accession>A0A9P0A8B0</accession>